<feature type="active site" evidence="2">
    <location>
        <position position="396"/>
    </location>
</feature>
<dbReference type="InterPro" id="IPR036238">
    <property type="entry name" value="Transglutaminase_C_sf"/>
</dbReference>
<comment type="similarity">
    <text evidence="1">Belongs to the transglutaminase superfamily. Transglutaminase family.</text>
</comment>
<dbReference type="GO" id="GO:0003810">
    <property type="term" value="F:protein-glutamine gamma-glutamyltransferase activity"/>
    <property type="evidence" value="ECO:0007669"/>
    <property type="project" value="InterPro"/>
</dbReference>
<dbReference type="InterPro" id="IPR036985">
    <property type="entry name" value="Transglutaminase-like_sf"/>
</dbReference>
<evidence type="ECO:0000256" key="4">
    <source>
        <dbReference type="SAM" id="MobiDB-lite"/>
    </source>
</evidence>
<feature type="region of interest" description="Disordered" evidence="4">
    <location>
        <begin position="92"/>
        <end position="115"/>
    </location>
</feature>
<evidence type="ECO:0000256" key="2">
    <source>
        <dbReference type="PIRSR" id="PIRSR000459-1"/>
    </source>
</evidence>
<dbReference type="InterPro" id="IPR001102">
    <property type="entry name" value="Transglutaminase_N"/>
</dbReference>
<organism evidence="6 7">
    <name type="scientific">Aromia moschata</name>
    <dbReference type="NCBI Taxonomy" id="1265417"/>
    <lineage>
        <taxon>Eukaryota</taxon>
        <taxon>Metazoa</taxon>
        <taxon>Ecdysozoa</taxon>
        <taxon>Arthropoda</taxon>
        <taxon>Hexapoda</taxon>
        <taxon>Insecta</taxon>
        <taxon>Pterygota</taxon>
        <taxon>Neoptera</taxon>
        <taxon>Endopterygota</taxon>
        <taxon>Coleoptera</taxon>
        <taxon>Polyphaga</taxon>
        <taxon>Cucujiformia</taxon>
        <taxon>Chrysomeloidea</taxon>
        <taxon>Cerambycidae</taxon>
        <taxon>Cerambycinae</taxon>
        <taxon>Callichromatini</taxon>
        <taxon>Aromia</taxon>
    </lineage>
</organism>
<name>A0AAV8ZBH5_9CUCU</name>
<dbReference type="EMBL" id="JAPWTK010000007">
    <property type="protein sequence ID" value="KAJ8960946.1"/>
    <property type="molecule type" value="Genomic_DNA"/>
</dbReference>
<dbReference type="InterPro" id="IPR023608">
    <property type="entry name" value="Transglutaminase_animal"/>
</dbReference>
<feature type="binding site" evidence="3">
    <location>
        <position position="461"/>
    </location>
    <ligand>
        <name>Ca(2+)</name>
        <dbReference type="ChEBI" id="CHEBI:29108"/>
    </ligand>
</feature>
<dbReference type="Pfam" id="PF00927">
    <property type="entry name" value="Transglut_C"/>
    <property type="match status" value="2"/>
</dbReference>
<comment type="cofactor">
    <cofactor evidence="3">
        <name>Ca(2+)</name>
        <dbReference type="ChEBI" id="CHEBI:29108"/>
    </cofactor>
    <text evidence="3">Binds 1 Ca(2+) ion per subunit.</text>
</comment>
<evidence type="ECO:0000259" key="5">
    <source>
        <dbReference type="SMART" id="SM00460"/>
    </source>
</evidence>
<dbReference type="SUPFAM" id="SSF49309">
    <property type="entry name" value="Transglutaminase, two C-terminal domains"/>
    <property type="match status" value="2"/>
</dbReference>
<dbReference type="Pfam" id="PF00868">
    <property type="entry name" value="Transglut_N"/>
    <property type="match status" value="2"/>
</dbReference>
<dbReference type="InterPro" id="IPR014756">
    <property type="entry name" value="Ig_E-set"/>
</dbReference>
<dbReference type="Gene3D" id="2.60.40.10">
    <property type="entry name" value="Immunoglobulins"/>
    <property type="match status" value="3"/>
</dbReference>
<feature type="domain" description="Transglutaminase-like" evidence="5">
    <location>
        <begin position="325"/>
        <end position="422"/>
    </location>
</feature>
<keyword evidence="7" id="KW-1185">Reference proteome</keyword>
<evidence type="ECO:0000256" key="3">
    <source>
        <dbReference type="PIRSR" id="PIRSR000459-2"/>
    </source>
</evidence>
<dbReference type="PANTHER" id="PTHR11590">
    <property type="entry name" value="PROTEIN-GLUTAMINE GAMMA-GLUTAMYLTRANSFERASE"/>
    <property type="match status" value="1"/>
</dbReference>
<dbReference type="AlphaFoldDB" id="A0AAV8ZBH5"/>
<comment type="caution">
    <text evidence="6">The sequence shown here is derived from an EMBL/GenBank/DDBJ whole genome shotgun (WGS) entry which is preliminary data.</text>
</comment>
<keyword evidence="3" id="KW-0479">Metal-binding</keyword>
<dbReference type="FunFam" id="2.60.40.10:FF:000090">
    <property type="entry name" value="Protein-glutamine gamma-glutamyltransferase 2"/>
    <property type="match status" value="1"/>
</dbReference>
<gene>
    <name evidence="6" type="ORF">NQ318_020246</name>
</gene>
<feature type="active site" evidence="2">
    <location>
        <position position="419"/>
    </location>
</feature>
<keyword evidence="3" id="KW-0106">Calcium</keyword>
<dbReference type="SUPFAM" id="SSF81296">
    <property type="entry name" value="E set domains"/>
    <property type="match status" value="1"/>
</dbReference>
<reference evidence="6" key="1">
    <citation type="journal article" date="2023" name="Insect Mol. Biol.">
        <title>Genome sequencing provides insights into the evolution of gene families encoding plant cell wall-degrading enzymes in longhorned beetles.</title>
        <authorList>
            <person name="Shin N.R."/>
            <person name="Okamura Y."/>
            <person name="Kirsch R."/>
            <person name="Pauchet Y."/>
        </authorList>
    </citation>
    <scope>NUCLEOTIDE SEQUENCE</scope>
    <source>
        <strain evidence="6">AMC_N1</strain>
    </source>
</reference>
<dbReference type="FunFam" id="3.90.260.10:FF:000002">
    <property type="entry name" value="Erythrocyte membrane protein band 4.2"/>
    <property type="match status" value="1"/>
</dbReference>
<evidence type="ECO:0000313" key="7">
    <source>
        <dbReference type="Proteomes" id="UP001162162"/>
    </source>
</evidence>
<dbReference type="InterPro" id="IPR038765">
    <property type="entry name" value="Papain-like_cys_pep_sf"/>
</dbReference>
<dbReference type="SUPFAM" id="SSF54001">
    <property type="entry name" value="Cysteine proteinases"/>
    <property type="match status" value="1"/>
</dbReference>
<dbReference type="InterPro" id="IPR013783">
    <property type="entry name" value="Ig-like_fold"/>
</dbReference>
<dbReference type="Pfam" id="PF01841">
    <property type="entry name" value="Transglut_core"/>
    <property type="match status" value="1"/>
</dbReference>
<dbReference type="Gene3D" id="3.90.260.10">
    <property type="entry name" value="Transglutaminase-like"/>
    <property type="match status" value="1"/>
</dbReference>
<dbReference type="SMART" id="SM00460">
    <property type="entry name" value="TGc"/>
    <property type="match status" value="1"/>
</dbReference>
<sequence>MSLHSGSILVAPCHKMEPIEVVRTEFYIKDNAKDHHTEDYDLVKADPPTAIFRRGAAFYMAIMFNREYDAEADVVRVRFGFVKKKKKKILKKKKKKRENFERGGGGRGVFKKGGPNPNVIRGTRAVLTLSPKLKHKLSSFPEDPYQWGIVLTRTDGNSIVVQIRIPANAQVGIWNASIQTNVYQHRDKRHDFKIPDDVYVIFNPWSPDDGVYMENEEERQEYILNETGKIWCGTFKEPKGKHWIFGQFDDIALPAAVFLLEKSGLQPSDRGSPVLIARAISAVINAMDDGGLLEGRWDGNYADGTSPFAWTGTAAILDEYLRSEGTPVKYGQCWVYSAATVTICRALGIPCRSTTNYVSAHDTNRTLTVDKYFDLSGNKIENGPEGDCNDSCWNFHVWNDVWMARPDLPPGYGGWQIIDATPQEQSERVMRCGPASVAAVKKGEVGYLYDTPFVFSEVNADVVHFKEDEESDWGFSRMNVNKYHVGRQILTKKLGPTDDIGDSDMLDVTLVYKNRENTEEERLAVYNAVRGVPRAQALYELPREENEDVFLDLIDIESVPFGESFNVVVKIHNKAQEERTINAILSASSVYYTGKAATDIKKSKGRFKINPGQKDTLQLVVDPEDYLDKLVDHGLIKIYAIATVGETKQTWSEEDDFTLKKPELTLSAPEECKVGEPCEVTFGFNNPLDIPLVDCVYTVQGPGLHKAKSIKFRDVEPKEQVSLSQTFIAKRIGERRIVVSFTSKQIQDLNASTRIKIL</sequence>
<feature type="binding site" evidence="3">
    <location>
        <position position="521"/>
    </location>
    <ligand>
        <name>Ca(2+)</name>
        <dbReference type="ChEBI" id="CHEBI:29108"/>
    </ligand>
</feature>
<feature type="binding site" evidence="3">
    <location>
        <position position="516"/>
    </location>
    <ligand>
        <name>Ca(2+)</name>
        <dbReference type="ChEBI" id="CHEBI:29108"/>
    </ligand>
</feature>
<evidence type="ECO:0000313" key="6">
    <source>
        <dbReference type="EMBL" id="KAJ8960946.1"/>
    </source>
</evidence>
<protein>
    <recommendedName>
        <fullName evidence="5">Transglutaminase-like domain-containing protein</fullName>
    </recommendedName>
</protein>
<dbReference type="PANTHER" id="PTHR11590:SF52">
    <property type="entry name" value="HEMOCYTE PROTEIN-GLUTAMINE GAMMA-GLUTAMYLTRANSFERASE-LIKE PROTEIN"/>
    <property type="match status" value="1"/>
</dbReference>
<feature type="binding site" evidence="3">
    <location>
        <position position="459"/>
    </location>
    <ligand>
        <name>Ca(2+)</name>
        <dbReference type="ChEBI" id="CHEBI:29108"/>
    </ligand>
</feature>
<feature type="active site" evidence="2">
    <location>
        <position position="333"/>
    </location>
</feature>
<dbReference type="Proteomes" id="UP001162162">
    <property type="component" value="Unassembled WGS sequence"/>
</dbReference>
<dbReference type="FunFam" id="2.60.40.10:FF:000171">
    <property type="entry name" value="protein-glutamine gamma-glutamyltransferase 6"/>
    <property type="match status" value="1"/>
</dbReference>
<dbReference type="GO" id="GO:0046872">
    <property type="term" value="F:metal ion binding"/>
    <property type="evidence" value="ECO:0007669"/>
    <property type="project" value="UniProtKB-KW"/>
</dbReference>
<accession>A0AAV8ZBH5</accession>
<proteinExistence type="inferred from homology"/>
<evidence type="ECO:0000256" key="1">
    <source>
        <dbReference type="ARBA" id="ARBA00005968"/>
    </source>
</evidence>
<dbReference type="PIRSF" id="PIRSF000459">
    <property type="entry name" value="TGM_EBP42"/>
    <property type="match status" value="1"/>
</dbReference>
<dbReference type="InterPro" id="IPR050779">
    <property type="entry name" value="Transglutaminase"/>
</dbReference>
<dbReference type="InterPro" id="IPR008958">
    <property type="entry name" value="Transglutaminase_C"/>
</dbReference>
<dbReference type="InterPro" id="IPR002931">
    <property type="entry name" value="Transglutaminase-like"/>
</dbReference>